<dbReference type="PANTHER" id="PTHR32063">
    <property type="match status" value="1"/>
</dbReference>
<dbReference type="PANTHER" id="PTHR32063:SF33">
    <property type="entry name" value="RND SUPERFAMILY EFFLUX PUMP PERMEASE COMPONENT"/>
    <property type="match status" value="1"/>
</dbReference>
<accession>A0A4V2P972</accession>
<feature type="transmembrane region" description="Helical" evidence="1">
    <location>
        <begin position="522"/>
        <end position="540"/>
    </location>
</feature>
<dbReference type="Pfam" id="PF00873">
    <property type="entry name" value="ACR_tran"/>
    <property type="match status" value="1"/>
</dbReference>
<dbReference type="InterPro" id="IPR001036">
    <property type="entry name" value="Acrflvin-R"/>
</dbReference>
<dbReference type="GO" id="GO:0042910">
    <property type="term" value="F:xenobiotic transmembrane transporter activity"/>
    <property type="evidence" value="ECO:0007669"/>
    <property type="project" value="TreeGrafter"/>
</dbReference>
<keyword evidence="1" id="KW-0472">Membrane</keyword>
<reference evidence="2 3" key="1">
    <citation type="submission" date="2019-03" db="EMBL/GenBank/DDBJ databases">
        <title>Genomic Encyclopedia of Type Strains, Phase IV (KMG-IV): sequencing the most valuable type-strain genomes for metagenomic binning, comparative biology and taxonomic classification.</title>
        <authorList>
            <person name="Goeker M."/>
        </authorList>
    </citation>
    <scope>NUCLEOTIDE SEQUENCE [LARGE SCALE GENOMIC DNA]</scope>
    <source>
        <strain evidence="2 3">DSM 24830</strain>
    </source>
</reference>
<protein>
    <submittedName>
        <fullName evidence="2">Multidrug efflux pump subunit AcrB</fullName>
    </submittedName>
</protein>
<evidence type="ECO:0000313" key="2">
    <source>
        <dbReference type="EMBL" id="TCJ88525.1"/>
    </source>
</evidence>
<feature type="transmembrane region" description="Helical" evidence="1">
    <location>
        <begin position="919"/>
        <end position="939"/>
    </location>
</feature>
<feature type="transmembrane region" description="Helical" evidence="1">
    <location>
        <begin position="337"/>
        <end position="358"/>
    </location>
</feature>
<name>A0A4V2P972_9GAMM</name>
<dbReference type="OrthoDB" id="5287122at2"/>
<keyword evidence="1" id="KW-0812">Transmembrane</keyword>
<dbReference type="InterPro" id="IPR027463">
    <property type="entry name" value="AcrB_DN_DC_subdom"/>
</dbReference>
<sequence length="1042" mass="114421">MIRYFATHPTAANILMLAIIAIGLVALPGLNKETFPKIELNQVQVSVAYPGASPSDVEEGICNPLEDATDGISFTKEQRCEARDNIGMLTMEMQESGEIRQFIDDIKSAVDGITDFPDNTEDPVITELGRTEPVVTVAITADKLSSPELKTLAEYYRDKLLSIPQVPIVTVSGFSTHQLNVLVKPEAMLKYDLSIQNIADLIKSQSLELPAGVLEAKHTSYQIRFDNARKTAAELASLVIINTSKGGEIRLGDIATIEDQFENQEERVELDGKQAALLKINKNSSDDTITIYDAIKGFVDEENQRLPEGTKLTLTQDAASIVKDRLQLLLKNGWQGLLLATLALFLFFNFRYTFWVALGLPISFLGGLAVMSTLGVSINMISMVALLMAIGILMDDAIVLSESISHEYNHGKSPKDAAIIGTQKVARGVFSSFITSALLFGSLLFMKGDIGQVMGVLPVVLLSVLTFSLLEAFLVLPHHLKHSLEHSHNKEKPRWRQVFEANFLKLRDLFTSLAKTAITYRYITVGIAFAMLILSIGMLVTGTIKFKSFPDLEGNRLEARILYPQGTPLAKTEALVEKIISAARKTQDQFQQNESAPLIKNIQVAYSENSDSSESGAHLATVNLDILDTESRNTSLKDFEPAWRKNTGHIPGIISLQFKEPSLGPAGRAIEIQLSGNDLDELSKASYEIQNWLIGYDGVSNILDDLRPGKPQYKVKLLPGALAAGVDAQTISSQLRAAYQGAKVNDIYKGREAYEINVKLDSSLDQALADFDDLYIFSKTGESIPLVSVATIEEYRDYARIGHVNHKRVVNIFGTIDSAKANTSEVLNDTKARLFPDLRKRYPDLNIALKGEVESGAETNNSILSGFFLALTGVFLLLSLQFKNYREPLVVMLNIPLALIGAIWGHYIMGIDFTMPSMIGFVSLAGVVVNDSILLVEFVKYRVKEGMVLHDAASQAVHDRFRAIFLTSITTVAGMAPLLLETSLQAQILIPLVTSIVFGMLTSTLLVLLVLPAAYGIMEDIGFIELTDEDDVNERDAVAHLG</sequence>
<feature type="transmembrane region" description="Helical" evidence="1">
    <location>
        <begin position="889"/>
        <end position="907"/>
    </location>
</feature>
<evidence type="ECO:0000313" key="3">
    <source>
        <dbReference type="Proteomes" id="UP000294887"/>
    </source>
</evidence>
<keyword evidence="3" id="KW-1185">Reference proteome</keyword>
<dbReference type="Proteomes" id="UP000294887">
    <property type="component" value="Unassembled WGS sequence"/>
</dbReference>
<feature type="transmembrane region" description="Helical" evidence="1">
    <location>
        <begin position="986"/>
        <end position="1011"/>
    </location>
</feature>
<feature type="transmembrane region" description="Helical" evidence="1">
    <location>
        <begin position="12"/>
        <end position="30"/>
    </location>
</feature>
<dbReference type="Gene3D" id="1.20.1640.10">
    <property type="entry name" value="Multidrug efflux transporter AcrB transmembrane domain"/>
    <property type="match status" value="2"/>
</dbReference>
<gene>
    <name evidence="2" type="ORF">EV695_0382</name>
</gene>
<feature type="transmembrane region" description="Helical" evidence="1">
    <location>
        <begin position="425"/>
        <end position="446"/>
    </location>
</feature>
<dbReference type="SUPFAM" id="SSF82714">
    <property type="entry name" value="Multidrug efflux transporter AcrB TolC docking domain, DN and DC subdomains"/>
    <property type="match status" value="2"/>
</dbReference>
<proteinExistence type="predicted"/>
<organism evidence="2 3">
    <name type="scientific">Cocleimonas flava</name>
    <dbReference type="NCBI Taxonomy" id="634765"/>
    <lineage>
        <taxon>Bacteria</taxon>
        <taxon>Pseudomonadati</taxon>
        <taxon>Pseudomonadota</taxon>
        <taxon>Gammaproteobacteria</taxon>
        <taxon>Thiotrichales</taxon>
        <taxon>Thiotrichaceae</taxon>
        <taxon>Cocleimonas</taxon>
    </lineage>
</organism>
<feature type="transmembrane region" description="Helical" evidence="1">
    <location>
        <begin position="364"/>
        <end position="393"/>
    </location>
</feature>
<keyword evidence="1" id="KW-1133">Transmembrane helix</keyword>
<dbReference type="GO" id="GO:0005886">
    <property type="term" value="C:plasma membrane"/>
    <property type="evidence" value="ECO:0007669"/>
    <property type="project" value="TreeGrafter"/>
</dbReference>
<feature type="transmembrane region" description="Helical" evidence="1">
    <location>
        <begin position="452"/>
        <end position="476"/>
    </location>
</feature>
<dbReference type="Gene3D" id="3.30.70.1430">
    <property type="entry name" value="Multidrug efflux transporter AcrB pore domain"/>
    <property type="match status" value="2"/>
</dbReference>
<evidence type="ECO:0000256" key="1">
    <source>
        <dbReference type="SAM" id="Phobius"/>
    </source>
</evidence>
<feature type="transmembrane region" description="Helical" evidence="1">
    <location>
        <begin position="960"/>
        <end position="980"/>
    </location>
</feature>
<comment type="caution">
    <text evidence="2">The sequence shown here is derived from an EMBL/GenBank/DDBJ whole genome shotgun (WGS) entry which is preliminary data.</text>
</comment>
<dbReference type="SUPFAM" id="SSF82693">
    <property type="entry name" value="Multidrug efflux transporter AcrB pore domain, PN1, PN2, PC1 and PC2 subdomains"/>
    <property type="match status" value="2"/>
</dbReference>
<dbReference type="Gene3D" id="3.30.70.1440">
    <property type="entry name" value="Multidrug efflux transporter AcrB pore domain"/>
    <property type="match status" value="1"/>
</dbReference>
<dbReference type="EMBL" id="SMFQ01000002">
    <property type="protein sequence ID" value="TCJ88525.1"/>
    <property type="molecule type" value="Genomic_DNA"/>
</dbReference>
<dbReference type="PRINTS" id="PR00702">
    <property type="entry name" value="ACRIFLAVINRP"/>
</dbReference>
<dbReference type="Gene3D" id="3.30.2090.10">
    <property type="entry name" value="Multidrug efflux transporter AcrB TolC docking domain, DN and DC subdomains"/>
    <property type="match status" value="2"/>
</dbReference>
<dbReference type="AlphaFoldDB" id="A0A4V2P972"/>
<dbReference type="SUPFAM" id="SSF82866">
    <property type="entry name" value="Multidrug efflux transporter AcrB transmembrane domain"/>
    <property type="match status" value="2"/>
</dbReference>
<feature type="transmembrane region" description="Helical" evidence="1">
    <location>
        <begin position="863"/>
        <end position="882"/>
    </location>
</feature>
<dbReference type="RefSeq" id="WP_131904219.1">
    <property type="nucleotide sequence ID" value="NZ_BAAAFU010000008.1"/>
</dbReference>
<dbReference type="Gene3D" id="3.30.70.1320">
    <property type="entry name" value="Multidrug efflux transporter AcrB pore domain like"/>
    <property type="match status" value="1"/>
</dbReference>